<dbReference type="GeneTree" id="ENSGT00390000015467"/>
<evidence type="ECO:0000313" key="4">
    <source>
        <dbReference type="Proteomes" id="UP000000589"/>
    </source>
</evidence>
<accession>A0A1W2P6T7</accession>
<dbReference type="MGI" id="MGI:1924814">
    <property type="gene designation" value="R3hdm4"/>
</dbReference>
<feature type="region of interest" description="Disordered" evidence="1">
    <location>
        <begin position="1"/>
        <end position="28"/>
    </location>
</feature>
<dbReference type="AlphaFoldDB" id="A0A1W2P6T7"/>
<sequence>MVALDNSEGGPEATPSGETRLHGASPPPLLSLQFLPSTGLSSWAPANLLAGLTAFSGGPSLAVSPHSAAHR</sequence>
<keyword evidence="5 6" id="KW-1267">Proteomics identification</keyword>
<name>A0A1W2P6T7_MOUSE</name>
<evidence type="ECO:0007829" key="6">
    <source>
        <dbReference type="ProteomicsDB" id="A0A1W2P6T7"/>
    </source>
</evidence>
<dbReference type="Ensembl" id="ENSMUST00000217976.2">
    <property type="protein sequence ID" value="ENSMUSP00000151403.2"/>
    <property type="gene ID" value="ENSMUSG00000035781.16"/>
</dbReference>
<dbReference type="Bgee" id="ENSMUSG00000035781">
    <property type="expression patterns" value="Expressed in granulocyte and 219 other cell types or tissues"/>
</dbReference>
<dbReference type="ProteomicsDB" id="363831"/>
<dbReference type="Antibodypedia" id="53521">
    <property type="antibodies" value="35 antibodies from 11 providers"/>
</dbReference>
<organism evidence="2 4">
    <name type="scientific">Mus musculus</name>
    <name type="common">Mouse</name>
    <dbReference type="NCBI Taxonomy" id="10090"/>
    <lineage>
        <taxon>Eukaryota</taxon>
        <taxon>Metazoa</taxon>
        <taxon>Chordata</taxon>
        <taxon>Craniata</taxon>
        <taxon>Vertebrata</taxon>
        <taxon>Euteleostomi</taxon>
        <taxon>Mammalia</taxon>
        <taxon>Eutheria</taxon>
        <taxon>Euarchontoglires</taxon>
        <taxon>Glires</taxon>
        <taxon>Rodentia</taxon>
        <taxon>Myomorpha</taxon>
        <taxon>Muroidea</taxon>
        <taxon>Muridae</taxon>
        <taxon>Murinae</taxon>
        <taxon>Mus</taxon>
        <taxon>Mus</taxon>
    </lineage>
</organism>
<dbReference type="ExpressionAtlas" id="A0A1W2P6T7">
    <property type="expression patterns" value="baseline and differential"/>
</dbReference>
<reference evidence="2" key="4">
    <citation type="submission" date="2025-09" db="UniProtKB">
        <authorList>
            <consortium name="Ensembl"/>
        </authorList>
    </citation>
    <scope>IDENTIFICATION</scope>
    <source>
        <strain evidence="2">C57BL/6J</strain>
    </source>
</reference>
<protein>
    <submittedName>
        <fullName evidence="2">R3H domain containing 4</fullName>
    </submittedName>
</protein>
<evidence type="ECO:0007829" key="5">
    <source>
        <dbReference type="PeptideAtlas" id="A0A1W2P6T7"/>
    </source>
</evidence>
<reference evidence="2" key="3">
    <citation type="submission" date="2025-08" db="UniProtKB">
        <authorList>
            <consortium name="Ensembl"/>
        </authorList>
    </citation>
    <scope>IDENTIFICATION</scope>
    <source>
        <strain evidence="2">C57BL/6J</strain>
    </source>
</reference>
<dbReference type="VEuPathDB" id="HostDB:ENSMUSG00000035781"/>
<reference evidence="2 4" key="1">
    <citation type="journal article" date="2009" name="PLoS Biol.">
        <title>Lineage-specific biology revealed by a finished genome assembly of the mouse.</title>
        <authorList>
            <consortium name="Mouse Genome Sequencing Consortium"/>
            <person name="Church D.M."/>
            <person name="Goodstadt L."/>
            <person name="Hillier L.W."/>
            <person name="Zody M.C."/>
            <person name="Goldstein S."/>
            <person name="She X."/>
            <person name="Bult C.J."/>
            <person name="Agarwala R."/>
            <person name="Cherry J.L."/>
            <person name="DiCuccio M."/>
            <person name="Hlavina W."/>
            <person name="Kapustin Y."/>
            <person name="Meric P."/>
            <person name="Maglott D."/>
            <person name="Birtle Z."/>
            <person name="Marques A.C."/>
            <person name="Graves T."/>
            <person name="Zhou S."/>
            <person name="Teague B."/>
            <person name="Potamousis K."/>
            <person name="Churas C."/>
            <person name="Place M."/>
            <person name="Herschleb J."/>
            <person name="Runnheim R."/>
            <person name="Forrest D."/>
            <person name="Amos-Landgraf J."/>
            <person name="Schwartz D.C."/>
            <person name="Cheng Z."/>
            <person name="Lindblad-Toh K."/>
            <person name="Eichler E.E."/>
            <person name="Ponting C.P."/>
        </authorList>
    </citation>
    <scope>NUCLEOTIDE SEQUENCE [LARGE SCALE GENOMIC DNA]</scope>
    <source>
        <strain evidence="2 4">C57BL/6J</strain>
    </source>
</reference>
<evidence type="ECO:0000256" key="1">
    <source>
        <dbReference type="SAM" id="MobiDB-lite"/>
    </source>
</evidence>
<reference evidence="2 4" key="2">
    <citation type="journal article" date="2011" name="PLoS Biol.">
        <title>Modernizing reference genome assemblies.</title>
        <authorList>
            <person name="Church D.M."/>
            <person name="Schneider V.A."/>
            <person name="Graves T."/>
            <person name="Auger K."/>
            <person name="Cunningham F."/>
            <person name="Bouk N."/>
            <person name="Chen H.C."/>
            <person name="Agarwala R."/>
            <person name="McLaren W.M."/>
            <person name="Ritchie G.R."/>
            <person name="Albracht D."/>
            <person name="Kremitzki M."/>
            <person name="Rock S."/>
            <person name="Kotkiewicz H."/>
            <person name="Kremitzki C."/>
            <person name="Wollam A."/>
            <person name="Trani L."/>
            <person name="Fulton L."/>
            <person name="Fulton R."/>
            <person name="Matthews L."/>
            <person name="Whitehead S."/>
            <person name="Chow W."/>
            <person name="Torrance J."/>
            <person name="Dunn M."/>
            <person name="Harden G."/>
            <person name="Threadgold G."/>
            <person name="Wood J."/>
            <person name="Collins J."/>
            <person name="Heath P."/>
            <person name="Griffiths G."/>
            <person name="Pelan S."/>
            <person name="Grafham D."/>
            <person name="Eichler E.E."/>
            <person name="Weinstock G."/>
            <person name="Mardis E.R."/>
            <person name="Wilson R.K."/>
            <person name="Howe K."/>
            <person name="Flicek P."/>
            <person name="Hubbard T."/>
        </authorList>
    </citation>
    <scope>NUCLEOTIDE SEQUENCE [LARGE SCALE GENOMIC DNA]</scope>
    <source>
        <strain evidence="2 4">C57BL/6J</strain>
    </source>
</reference>
<proteinExistence type="evidence at protein level"/>
<evidence type="ECO:0000313" key="3">
    <source>
        <dbReference type="MGI" id="MGI:1924814"/>
    </source>
</evidence>
<dbReference type="AGR" id="MGI:1924814"/>
<evidence type="ECO:0000313" key="2">
    <source>
        <dbReference type="Ensembl" id="ENSMUSP00000151403.2"/>
    </source>
</evidence>
<keyword evidence="4" id="KW-1185">Reference proteome</keyword>
<dbReference type="Proteomes" id="UP000000589">
    <property type="component" value="Chromosome 10"/>
</dbReference>
<gene>
    <name evidence="2 3" type="primary">R3hdm4</name>
</gene>